<gene>
    <name evidence="2" type="ORF">EJ02DRAFT_270558</name>
</gene>
<accession>A0A6A5SGW9</accession>
<dbReference type="EMBL" id="ML976094">
    <property type="protein sequence ID" value="KAF1938828.1"/>
    <property type="molecule type" value="Genomic_DNA"/>
</dbReference>
<feature type="compositionally biased region" description="Polar residues" evidence="1">
    <location>
        <begin position="317"/>
        <end position="329"/>
    </location>
</feature>
<evidence type="ECO:0000313" key="2">
    <source>
        <dbReference type="EMBL" id="KAF1938828.1"/>
    </source>
</evidence>
<name>A0A6A5SGW9_9PLEO</name>
<keyword evidence="3" id="KW-1185">Reference proteome</keyword>
<evidence type="ECO:0000313" key="3">
    <source>
        <dbReference type="Proteomes" id="UP000800038"/>
    </source>
</evidence>
<feature type="compositionally biased region" description="Basic and acidic residues" evidence="1">
    <location>
        <begin position="332"/>
        <end position="355"/>
    </location>
</feature>
<dbReference type="AlphaFoldDB" id="A0A6A5SGW9"/>
<dbReference type="Proteomes" id="UP000800038">
    <property type="component" value="Unassembled WGS sequence"/>
</dbReference>
<dbReference type="OrthoDB" id="3792666at2759"/>
<reference evidence="2" key="1">
    <citation type="journal article" date="2020" name="Stud. Mycol.">
        <title>101 Dothideomycetes genomes: a test case for predicting lifestyles and emergence of pathogens.</title>
        <authorList>
            <person name="Haridas S."/>
            <person name="Albert R."/>
            <person name="Binder M."/>
            <person name="Bloem J."/>
            <person name="Labutti K."/>
            <person name="Salamov A."/>
            <person name="Andreopoulos B."/>
            <person name="Baker S."/>
            <person name="Barry K."/>
            <person name="Bills G."/>
            <person name="Bluhm B."/>
            <person name="Cannon C."/>
            <person name="Castanera R."/>
            <person name="Culley D."/>
            <person name="Daum C."/>
            <person name="Ezra D."/>
            <person name="Gonzalez J."/>
            <person name="Henrissat B."/>
            <person name="Kuo A."/>
            <person name="Liang C."/>
            <person name="Lipzen A."/>
            <person name="Lutzoni F."/>
            <person name="Magnuson J."/>
            <person name="Mondo S."/>
            <person name="Nolan M."/>
            <person name="Ohm R."/>
            <person name="Pangilinan J."/>
            <person name="Park H.-J."/>
            <person name="Ramirez L."/>
            <person name="Alfaro M."/>
            <person name="Sun H."/>
            <person name="Tritt A."/>
            <person name="Yoshinaga Y."/>
            <person name="Zwiers L.-H."/>
            <person name="Turgeon B."/>
            <person name="Goodwin S."/>
            <person name="Spatafora J."/>
            <person name="Crous P."/>
            <person name="Grigoriev I."/>
        </authorList>
    </citation>
    <scope>NUCLEOTIDE SEQUENCE</scope>
    <source>
        <strain evidence="2">CBS 161.51</strain>
    </source>
</reference>
<protein>
    <submittedName>
        <fullName evidence="2">Uncharacterized protein</fullName>
    </submittedName>
</protein>
<evidence type="ECO:0000256" key="1">
    <source>
        <dbReference type="SAM" id="MobiDB-lite"/>
    </source>
</evidence>
<sequence length="418" mass="47044">MPPTARISSVEFRPLLLPPIRIPFRAIRTLCRPQCASRVLHAAHPPQCLGQHRALHLYKTAKAKTVLGQHKVLTFSQYSILPPSASEHTVNLVKSDTDATVVAENISLQKLYEDHVKPGHMLYITQQPKKVTAERYDKLKDEKVPDEFKTYAIVRDHKHQVPIKNKQNGDQYGGLKCIMINLSSPTPYYKLSLDRAYQFVEAGSPVEVRTRLKGAKLTKTERLQPGDPEAWPWMHKHFPHLRPDFILKAMPEGTVYIVNPVSDGRIVQWVMSLPVKKKGPIDLTTRLLRVQESVKKSITQGQQGQLPRTMRQQLAESGLTDYSPNTGMPKTQAREKFGRGGEHVTWGSEEKKKRVNDEAGSKFLVSPYTETLNRKLGEGFKFKKGGPARWGAPVNTKRRGTQLPGSSEAGSEAGENRD</sequence>
<feature type="region of interest" description="Disordered" evidence="1">
    <location>
        <begin position="378"/>
        <end position="418"/>
    </location>
</feature>
<feature type="region of interest" description="Disordered" evidence="1">
    <location>
        <begin position="317"/>
        <end position="355"/>
    </location>
</feature>
<organism evidence="2 3">
    <name type="scientific">Clathrospora elynae</name>
    <dbReference type="NCBI Taxonomy" id="706981"/>
    <lineage>
        <taxon>Eukaryota</taxon>
        <taxon>Fungi</taxon>
        <taxon>Dikarya</taxon>
        <taxon>Ascomycota</taxon>
        <taxon>Pezizomycotina</taxon>
        <taxon>Dothideomycetes</taxon>
        <taxon>Pleosporomycetidae</taxon>
        <taxon>Pleosporales</taxon>
        <taxon>Diademaceae</taxon>
        <taxon>Clathrospora</taxon>
    </lineage>
</organism>
<proteinExistence type="predicted"/>